<organism evidence="2 3">
    <name type="scientific">Plasmodium gonderi</name>
    <dbReference type="NCBI Taxonomy" id="77519"/>
    <lineage>
        <taxon>Eukaryota</taxon>
        <taxon>Sar</taxon>
        <taxon>Alveolata</taxon>
        <taxon>Apicomplexa</taxon>
        <taxon>Aconoidasida</taxon>
        <taxon>Haemosporida</taxon>
        <taxon>Plasmodiidae</taxon>
        <taxon>Plasmodium</taxon>
        <taxon>Plasmodium (Plasmodium)</taxon>
    </lineage>
</organism>
<reference evidence="3" key="1">
    <citation type="submission" date="2017-04" db="EMBL/GenBank/DDBJ databases">
        <title>Plasmodium gonderi genome.</title>
        <authorList>
            <person name="Arisue N."/>
            <person name="Honma H."/>
            <person name="Kawai S."/>
            <person name="Tougan T."/>
            <person name="Tanabe K."/>
            <person name="Horii T."/>
        </authorList>
    </citation>
    <scope>NUCLEOTIDE SEQUENCE [LARGE SCALE GENOMIC DNA]</scope>
    <source>
        <strain evidence="3">ATCC 30045</strain>
    </source>
</reference>
<dbReference type="Proteomes" id="UP000195521">
    <property type="component" value="Unassembled WGS sequence"/>
</dbReference>
<dbReference type="Pfam" id="PF12319">
    <property type="entry name" value="TryThrA_C"/>
    <property type="match status" value="1"/>
</dbReference>
<name>A0A1Y1JS05_PLAGO</name>
<evidence type="ECO:0000259" key="1">
    <source>
        <dbReference type="Pfam" id="PF12319"/>
    </source>
</evidence>
<dbReference type="GeneID" id="39744785"/>
<gene>
    <name evidence="2" type="ORF">PGO_000405</name>
</gene>
<feature type="domain" description="Tryptophan/threonine-rich plasmodium antigen C-terminal" evidence="1">
    <location>
        <begin position="75"/>
        <end position="289"/>
    </location>
</feature>
<comment type="caution">
    <text evidence="2">The sequence shown here is derived from an EMBL/GenBank/DDBJ whole genome shotgun (WGS) entry which is preliminary data.</text>
</comment>
<dbReference type="InterPro" id="IPR022089">
    <property type="entry name" value="Plasmodium-antigen_C"/>
</dbReference>
<accession>A0A1Y1JS05</accession>
<dbReference type="OMA" id="IMEWITK"/>
<dbReference type="OrthoDB" id="381155at2759"/>
<protein>
    <submittedName>
        <fullName evidence="2">Variable surface protein</fullName>
    </submittedName>
</protein>
<keyword evidence="3" id="KW-1185">Reference proteome</keyword>
<evidence type="ECO:0000313" key="3">
    <source>
        <dbReference type="Proteomes" id="UP000195521"/>
    </source>
</evidence>
<proteinExistence type="predicted"/>
<dbReference type="AlphaFoldDB" id="A0A1Y1JS05"/>
<dbReference type="EMBL" id="BDQF01000048">
    <property type="protein sequence ID" value="GAW83977.1"/>
    <property type="molecule type" value="Genomic_DNA"/>
</dbReference>
<evidence type="ECO:0000313" key="2">
    <source>
        <dbReference type="EMBL" id="GAW83977.1"/>
    </source>
</evidence>
<sequence>MDQYHETQEHQLDTLSSNALIEENNYNLLHKIGSKELFILGPVQKEADKKDGDTPDLINNEKEYAEKSEEWKANEWKKWIAELDKNSETFASFLKQKKEEWILQRELEWKEWIKFMEEKWDHYRENVNQELDPLIFNDASTWTDEQWKNWMKTKGKQLIENDWKNWVSKINSYRGAVMDAEWIQKKNDKIMEWVKKEWKCKEDNYWDSWENNTWSKWFSLKERKKWTQWKDRLNKEAEEWIAWVADKENQYLGDAEEKLEEWKKNHYILFNKWMQSYINKWIAEKKWNHYSKQPKILEHTYNYSRNHVVGIKLDEFTRGRKMYILVYGRSCMSYVVLNMM</sequence>
<dbReference type="RefSeq" id="XP_028546566.1">
    <property type="nucleotide sequence ID" value="XM_028690765.1"/>
</dbReference>